<dbReference type="InterPro" id="IPR045339">
    <property type="entry name" value="DUF6534"/>
</dbReference>
<reference evidence="3 4" key="1">
    <citation type="submission" date="2014-04" db="EMBL/GenBank/DDBJ databases">
        <title>Evolutionary Origins and Diversification of the Mycorrhizal Mutualists.</title>
        <authorList>
            <consortium name="DOE Joint Genome Institute"/>
            <consortium name="Mycorrhizal Genomics Consortium"/>
            <person name="Kohler A."/>
            <person name="Kuo A."/>
            <person name="Nagy L.G."/>
            <person name="Floudas D."/>
            <person name="Copeland A."/>
            <person name="Barry K.W."/>
            <person name="Cichocki N."/>
            <person name="Veneault-Fourrey C."/>
            <person name="LaButti K."/>
            <person name="Lindquist E.A."/>
            <person name="Lipzen A."/>
            <person name="Lundell T."/>
            <person name="Morin E."/>
            <person name="Murat C."/>
            <person name="Riley R."/>
            <person name="Ohm R."/>
            <person name="Sun H."/>
            <person name="Tunlid A."/>
            <person name="Henrissat B."/>
            <person name="Grigoriev I.V."/>
            <person name="Hibbett D.S."/>
            <person name="Martin F."/>
        </authorList>
    </citation>
    <scope>NUCLEOTIDE SEQUENCE [LARGE SCALE GENOMIC DNA]</scope>
    <source>
        <strain evidence="3 4">Koide BX008</strain>
    </source>
</reference>
<feature type="domain" description="DUF6534" evidence="2">
    <location>
        <begin position="46"/>
        <end position="132"/>
    </location>
</feature>
<keyword evidence="1" id="KW-0812">Transmembrane</keyword>
<keyword evidence="4" id="KW-1185">Reference proteome</keyword>
<dbReference type="InParanoid" id="A0A0C2WKV3"/>
<feature type="transmembrane region" description="Helical" evidence="1">
    <location>
        <begin position="34"/>
        <end position="61"/>
    </location>
</feature>
<sequence length="202" mass="22740">MPVFILVLFDVVCSIGVFWNLYRFHNFLGFIDSGYAWIFSLGFIFAAVSDIVIMVVLFVLLRFSRQRSISLNNVIDHLVLYILETGSLTAFMAIAIMITWLTEQRTDIYLGLYMSLPKVYATALLGLLHTRYYLRGRHGLDSHKGQGPQGHNIRVANPVYCSGSTNLPMQASEASTEIQHQHIHIDVAKSVWIDDEEGSAGV</sequence>
<evidence type="ECO:0000313" key="4">
    <source>
        <dbReference type="Proteomes" id="UP000054549"/>
    </source>
</evidence>
<feature type="transmembrane region" description="Helical" evidence="1">
    <location>
        <begin position="5"/>
        <end position="22"/>
    </location>
</feature>
<feature type="transmembrane region" description="Helical" evidence="1">
    <location>
        <begin position="81"/>
        <end position="102"/>
    </location>
</feature>
<keyword evidence="1" id="KW-1133">Transmembrane helix</keyword>
<evidence type="ECO:0000313" key="3">
    <source>
        <dbReference type="EMBL" id="KIL62177.1"/>
    </source>
</evidence>
<dbReference type="EMBL" id="KN818274">
    <property type="protein sequence ID" value="KIL62177.1"/>
    <property type="molecule type" value="Genomic_DNA"/>
</dbReference>
<dbReference type="HOGENOM" id="CLU_131029_0_0_1"/>
<gene>
    <name evidence="3" type="ORF">M378DRAFT_166016</name>
</gene>
<protein>
    <recommendedName>
        <fullName evidence="2">DUF6534 domain-containing protein</fullName>
    </recommendedName>
</protein>
<dbReference type="Proteomes" id="UP000054549">
    <property type="component" value="Unassembled WGS sequence"/>
</dbReference>
<organism evidence="3 4">
    <name type="scientific">Amanita muscaria (strain Koide BX008)</name>
    <dbReference type="NCBI Taxonomy" id="946122"/>
    <lineage>
        <taxon>Eukaryota</taxon>
        <taxon>Fungi</taxon>
        <taxon>Dikarya</taxon>
        <taxon>Basidiomycota</taxon>
        <taxon>Agaricomycotina</taxon>
        <taxon>Agaricomycetes</taxon>
        <taxon>Agaricomycetidae</taxon>
        <taxon>Agaricales</taxon>
        <taxon>Pluteineae</taxon>
        <taxon>Amanitaceae</taxon>
        <taxon>Amanita</taxon>
    </lineage>
</organism>
<name>A0A0C2WKV3_AMAMK</name>
<evidence type="ECO:0000256" key="1">
    <source>
        <dbReference type="SAM" id="Phobius"/>
    </source>
</evidence>
<dbReference type="AlphaFoldDB" id="A0A0C2WKV3"/>
<dbReference type="STRING" id="946122.A0A0C2WKV3"/>
<evidence type="ECO:0000259" key="2">
    <source>
        <dbReference type="Pfam" id="PF20152"/>
    </source>
</evidence>
<accession>A0A0C2WKV3</accession>
<keyword evidence="1" id="KW-0472">Membrane</keyword>
<dbReference type="Pfam" id="PF20152">
    <property type="entry name" value="DUF6534"/>
    <property type="match status" value="1"/>
</dbReference>
<proteinExistence type="predicted"/>
<dbReference type="OrthoDB" id="3206554at2759"/>
<feature type="transmembrane region" description="Helical" evidence="1">
    <location>
        <begin position="108"/>
        <end position="128"/>
    </location>
</feature>